<organism evidence="3 4">
    <name type="scientific">Oopsacas minuta</name>
    <dbReference type="NCBI Taxonomy" id="111878"/>
    <lineage>
        <taxon>Eukaryota</taxon>
        <taxon>Metazoa</taxon>
        <taxon>Porifera</taxon>
        <taxon>Hexactinellida</taxon>
        <taxon>Hexasterophora</taxon>
        <taxon>Lyssacinosida</taxon>
        <taxon>Leucopsacidae</taxon>
        <taxon>Oopsacas</taxon>
    </lineage>
</organism>
<evidence type="ECO:0000313" key="3">
    <source>
        <dbReference type="EMBL" id="KAI6654422.1"/>
    </source>
</evidence>
<dbReference type="InterPro" id="IPR002492">
    <property type="entry name" value="Transposase_Tc1-like"/>
</dbReference>
<reference evidence="3 4" key="1">
    <citation type="journal article" date="2023" name="BMC Biol.">
        <title>The compact genome of the sponge Oopsacas minuta (Hexactinellida) is lacking key metazoan core genes.</title>
        <authorList>
            <person name="Santini S."/>
            <person name="Schenkelaars Q."/>
            <person name="Jourda C."/>
            <person name="Duchesne M."/>
            <person name="Belahbib H."/>
            <person name="Rocher C."/>
            <person name="Selva M."/>
            <person name="Riesgo A."/>
            <person name="Vervoort M."/>
            <person name="Leys S.P."/>
            <person name="Kodjabachian L."/>
            <person name="Le Bivic A."/>
            <person name="Borchiellini C."/>
            <person name="Claverie J.M."/>
            <person name="Renard E."/>
        </authorList>
    </citation>
    <scope>NUCLEOTIDE SEQUENCE [LARGE SCALE GENOMIC DNA]</scope>
    <source>
        <strain evidence="3">SPO-2</strain>
    </source>
</reference>
<dbReference type="InterPro" id="IPR038717">
    <property type="entry name" value="Tc1-like_DDE_dom"/>
</dbReference>
<dbReference type="PANTHER" id="PTHR46068:SF1">
    <property type="entry name" value="TRANSPOSASE IS30-LIKE HTH DOMAIN-CONTAINING PROTEIN"/>
    <property type="match status" value="1"/>
</dbReference>
<dbReference type="PANTHER" id="PTHR46068">
    <property type="entry name" value="PROTEIN CBG27172"/>
    <property type="match status" value="1"/>
</dbReference>
<evidence type="ECO:0008006" key="5">
    <source>
        <dbReference type="Google" id="ProtNLM"/>
    </source>
</evidence>
<dbReference type="AlphaFoldDB" id="A0AAV7JZM3"/>
<gene>
    <name evidence="3" type="ORF">LOD99_818</name>
</gene>
<comment type="caution">
    <text evidence="3">The sequence shown here is derived from an EMBL/GenBank/DDBJ whole genome shotgun (WGS) entry which is preliminary data.</text>
</comment>
<dbReference type="InterPro" id="IPR036397">
    <property type="entry name" value="RNaseH_sf"/>
</dbReference>
<dbReference type="EMBL" id="JAKMXF010000222">
    <property type="protein sequence ID" value="KAI6654422.1"/>
    <property type="molecule type" value="Genomic_DNA"/>
</dbReference>
<proteinExistence type="predicted"/>
<dbReference type="GO" id="GO:0015074">
    <property type="term" value="P:DNA integration"/>
    <property type="evidence" value="ECO:0007669"/>
    <property type="project" value="InterPro"/>
</dbReference>
<evidence type="ECO:0000313" key="4">
    <source>
        <dbReference type="Proteomes" id="UP001165289"/>
    </source>
</evidence>
<sequence>MQQAKRQEVSELFQLKTTTIKSIVKRCGVSLKTVYNVKATVSDSKNLKHRKGAGRPLKMSKNIKISLAAKLRKNPRVSVRRIASEFQVTQGLDISRESIRRTIKSMELSKKVPIRGPGITPQNEKIHVDWAKKHRNIHWHKIIFTDECSIWLNQGRIRMWTRGGRPTLNIPRHTPKVHIWGRISARGTTPVKVINHNFNSEHYCNVLNEVLFQTADTLYPDGWKLQEDNSSIHTSKFSCAFKETHRGRRIDWPPNSPDLNPIENLWGVLKHRIMVNAPKTIEEVESMIYSQWETFEPDFLSKFTSSMKKRCDLVIASGGKKINY</sequence>
<protein>
    <recommendedName>
        <fullName evidence="5">Transposase</fullName>
    </recommendedName>
</protein>
<dbReference type="Pfam" id="PF13358">
    <property type="entry name" value="DDE_3"/>
    <property type="match status" value="1"/>
</dbReference>
<feature type="domain" description="Tc1-like transposase DDE" evidence="2">
    <location>
        <begin position="142"/>
        <end position="282"/>
    </location>
</feature>
<dbReference type="GO" id="GO:0003677">
    <property type="term" value="F:DNA binding"/>
    <property type="evidence" value="ECO:0007669"/>
    <property type="project" value="InterPro"/>
</dbReference>
<dbReference type="Pfam" id="PF01498">
    <property type="entry name" value="HTH_Tnp_Tc3_2"/>
    <property type="match status" value="1"/>
</dbReference>
<dbReference type="GO" id="GO:0006313">
    <property type="term" value="P:DNA transposition"/>
    <property type="evidence" value="ECO:0007669"/>
    <property type="project" value="InterPro"/>
</dbReference>
<dbReference type="Proteomes" id="UP001165289">
    <property type="component" value="Unassembled WGS sequence"/>
</dbReference>
<feature type="domain" description="Transposase Tc1-like" evidence="1">
    <location>
        <begin position="67"/>
        <end position="136"/>
    </location>
</feature>
<accession>A0AAV7JZM3</accession>
<dbReference type="Gene3D" id="3.30.420.10">
    <property type="entry name" value="Ribonuclease H-like superfamily/Ribonuclease H"/>
    <property type="match status" value="1"/>
</dbReference>
<dbReference type="SUPFAM" id="SSF46689">
    <property type="entry name" value="Homeodomain-like"/>
    <property type="match status" value="1"/>
</dbReference>
<name>A0AAV7JZM3_9METZ</name>
<dbReference type="InterPro" id="IPR009057">
    <property type="entry name" value="Homeodomain-like_sf"/>
</dbReference>
<dbReference type="NCBIfam" id="NF033545">
    <property type="entry name" value="transpos_IS630"/>
    <property type="match status" value="1"/>
</dbReference>
<evidence type="ECO:0000259" key="1">
    <source>
        <dbReference type="Pfam" id="PF01498"/>
    </source>
</evidence>
<dbReference type="InterPro" id="IPR047655">
    <property type="entry name" value="Transpos_IS630-like"/>
</dbReference>
<keyword evidence="4" id="KW-1185">Reference proteome</keyword>
<evidence type="ECO:0000259" key="2">
    <source>
        <dbReference type="Pfam" id="PF13358"/>
    </source>
</evidence>